<dbReference type="Ensembl" id="ENSTNIT00000018967.1">
    <property type="protein sequence ID" value="ENSTNIP00000018739.1"/>
    <property type="gene ID" value="ENSTNIG00000015664.1"/>
</dbReference>
<evidence type="ECO:0000256" key="10">
    <source>
        <dbReference type="RuleBase" id="RU004475"/>
    </source>
</evidence>
<dbReference type="GO" id="GO:0006694">
    <property type="term" value="P:steroid biosynthetic process"/>
    <property type="evidence" value="ECO:0007669"/>
    <property type="project" value="InterPro"/>
</dbReference>
<proteinExistence type="inferred from homology"/>
<reference evidence="12" key="2">
    <citation type="submission" date="2025-08" db="UniProtKB">
        <authorList>
            <consortium name="Ensembl"/>
        </authorList>
    </citation>
    <scope>IDENTIFICATION</scope>
</reference>
<dbReference type="AlphaFoldDB" id="H3DDZ6"/>
<organism evidence="12 13">
    <name type="scientific">Tetraodon nigroviridis</name>
    <name type="common">Spotted green pufferfish</name>
    <name type="synonym">Chelonodon nigroviridis</name>
    <dbReference type="NCBI Taxonomy" id="99883"/>
    <lineage>
        <taxon>Eukaryota</taxon>
        <taxon>Metazoa</taxon>
        <taxon>Chordata</taxon>
        <taxon>Craniata</taxon>
        <taxon>Vertebrata</taxon>
        <taxon>Euteleostomi</taxon>
        <taxon>Actinopterygii</taxon>
        <taxon>Neopterygii</taxon>
        <taxon>Teleostei</taxon>
        <taxon>Neoteleostei</taxon>
        <taxon>Acanthomorphata</taxon>
        <taxon>Eupercaria</taxon>
        <taxon>Tetraodontiformes</taxon>
        <taxon>Tetradontoidea</taxon>
        <taxon>Tetraodontidae</taxon>
        <taxon>Tetraodon</taxon>
    </lineage>
</organism>
<reference evidence="13" key="1">
    <citation type="journal article" date="2004" name="Nature">
        <title>Genome duplication in the teleost fish Tetraodon nigroviridis reveals the early vertebrate proto-karyotype.</title>
        <authorList>
            <person name="Jaillon O."/>
            <person name="Aury J.-M."/>
            <person name="Brunet F."/>
            <person name="Petit J.-L."/>
            <person name="Stange-Thomann N."/>
            <person name="Mauceli E."/>
            <person name="Bouneau L."/>
            <person name="Fischer C."/>
            <person name="Ozouf-Costaz C."/>
            <person name="Bernot A."/>
            <person name="Nicaud S."/>
            <person name="Jaffe D."/>
            <person name="Fisher S."/>
            <person name="Lutfalla G."/>
            <person name="Dossat C."/>
            <person name="Segurens B."/>
            <person name="Dasilva C."/>
            <person name="Salanoubat M."/>
            <person name="Levy M."/>
            <person name="Boudet N."/>
            <person name="Castellano S."/>
            <person name="Anthouard V."/>
            <person name="Jubin C."/>
            <person name="Castelli V."/>
            <person name="Katinka M."/>
            <person name="Vacherie B."/>
            <person name="Biemont C."/>
            <person name="Skalli Z."/>
            <person name="Cattolico L."/>
            <person name="Poulain J."/>
            <person name="De Berardinis V."/>
            <person name="Cruaud C."/>
            <person name="Duprat S."/>
            <person name="Brottier P."/>
            <person name="Coutanceau J.-P."/>
            <person name="Gouzy J."/>
            <person name="Parra G."/>
            <person name="Lardier G."/>
            <person name="Chapple C."/>
            <person name="McKernan K.J."/>
            <person name="McEwan P."/>
            <person name="Bosak S."/>
            <person name="Kellis M."/>
            <person name="Volff J.-N."/>
            <person name="Guigo R."/>
            <person name="Zody M.C."/>
            <person name="Mesirov J."/>
            <person name="Lindblad-Toh K."/>
            <person name="Birren B."/>
            <person name="Nusbaum C."/>
            <person name="Kahn D."/>
            <person name="Robinson-Rechavi M."/>
            <person name="Laudet V."/>
            <person name="Schachter V."/>
            <person name="Quetier F."/>
            <person name="Saurin W."/>
            <person name="Scarpelli C."/>
            <person name="Wincker P."/>
            <person name="Lander E.S."/>
            <person name="Weissenbach J."/>
            <person name="Roest Crollius H."/>
        </authorList>
    </citation>
    <scope>NUCLEOTIDE SEQUENCE [LARGE SCALE GENOMIC DNA]</scope>
</reference>
<dbReference type="HOGENOM" id="CLU_007383_6_3_1"/>
<dbReference type="GeneTree" id="ENSGT00940000155444"/>
<dbReference type="Proteomes" id="UP000007303">
    <property type="component" value="Unassembled WGS sequence"/>
</dbReference>
<keyword evidence="5" id="KW-0256">Endoplasmic reticulum</keyword>
<evidence type="ECO:0000313" key="13">
    <source>
        <dbReference type="Proteomes" id="UP000007303"/>
    </source>
</evidence>
<dbReference type="InterPro" id="IPR050177">
    <property type="entry name" value="Lipid_A_modif_metabolic_enz"/>
</dbReference>
<dbReference type="InterPro" id="IPR002225">
    <property type="entry name" value="3Beta_OHSteriod_DH/Estase"/>
</dbReference>
<keyword evidence="6" id="KW-1133">Transmembrane helix</keyword>
<sequence length="379" mass="42958">LLPRAMSLRGDVCVLTGACGFLGMRLVKLLLEEEKPAEIRLMDKHVQPDLLHSLEACRGETKLAVFEGDVRDPDLVRKVCRGASVVFHMASVIDVYDSMEYSEMYGINVKGTQLLLEACVQENVASFIYTSTIEVMGPNSKGEPIVNGDEDTVYECTLKFNYSKTKREAEQRTLLAHNELLPNGGRLATCAIRPMYIYGEGCRFLLGHMKDGIRNNYVLMRTSLPEARVNPVYVGNVAVGHLQAARSLKDQQRRSLVGGQVYFLSDDTPHVSYSDFNHAVMAPLGFNIQAKLPVPLHFFYLLCFIAELLCMVLRPFVRVVPPLNRQLLTMLNTSFSFTYQKAKRDLGYAPRYTWEEARQNTMEWLASELPKQRKEILYK</sequence>
<dbReference type="STRING" id="99883.ENSTNIP00000018739"/>
<evidence type="ECO:0000256" key="5">
    <source>
        <dbReference type="ARBA" id="ARBA00022824"/>
    </source>
</evidence>
<keyword evidence="13" id="KW-1185">Reference proteome</keyword>
<dbReference type="GO" id="GO:0005789">
    <property type="term" value="C:endoplasmic reticulum membrane"/>
    <property type="evidence" value="ECO:0007669"/>
    <property type="project" value="UniProtKB-SubCell"/>
</dbReference>
<reference evidence="12" key="3">
    <citation type="submission" date="2025-09" db="UniProtKB">
        <authorList>
            <consortium name="Ensembl"/>
        </authorList>
    </citation>
    <scope>IDENTIFICATION</scope>
</reference>
<dbReference type="Pfam" id="PF01073">
    <property type="entry name" value="3Beta_HSD"/>
    <property type="match status" value="1"/>
</dbReference>
<keyword evidence="4" id="KW-0812">Transmembrane</keyword>
<evidence type="ECO:0000256" key="9">
    <source>
        <dbReference type="ARBA" id="ARBA00023136"/>
    </source>
</evidence>
<dbReference type="FunCoup" id="H3DDZ6">
    <property type="interactions" value="5"/>
</dbReference>
<comment type="subcellular location">
    <subcellularLocation>
        <location evidence="2">Endoplasmic reticulum membrane</location>
        <topology evidence="2">Single-pass membrane protein</topology>
    </subcellularLocation>
    <subcellularLocation>
        <location evidence="1">Mitochondrion membrane</location>
        <topology evidence="1">Single-pass membrane protein</topology>
    </subcellularLocation>
</comment>
<dbReference type="PANTHER" id="PTHR43245">
    <property type="entry name" value="BIFUNCTIONAL POLYMYXIN RESISTANCE PROTEIN ARNA"/>
    <property type="match status" value="1"/>
</dbReference>
<evidence type="ECO:0000313" key="12">
    <source>
        <dbReference type="Ensembl" id="ENSTNIP00000018739.1"/>
    </source>
</evidence>
<feature type="domain" description="3-beta hydroxysteroid dehydrogenase/isomerase" evidence="11">
    <location>
        <begin position="14"/>
        <end position="293"/>
    </location>
</feature>
<evidence type="ECO:0000256" key="4">
    <source>
        <dbReference type="ARBA" id="ARBA00022692"/>
    </source>
</evidence>
<dbReference type="OMA" id="GGKFYFV"/>
<evidence type="ECO:0000256" key="8">
    <source>
        <dbReference type="ARBA" id="ARBA00023128"/>
    </source>
</evidence>
<dbReference type="GO" id="GO:0016616">
    <property type="term" value="F:oxidoreductase activity, acting on the CH-OH group of donors, NAD or NADP as acceptor"/>
    <property type="evidence" value="ECO:0007669"/>
    <property type="project" value="InterPro"/>
</dbReference>
<dbReference type="InParanoid" id="H3DDZ6"/>
<keyword evidence="7 10" id="KW-0560">Oxidoreductase</keyword>
<dbReference type="Gene3D" id="3.40.50.720">
    <property type="entry name" value="NAD(P)-binding Rossmann-like Domain"/>
    <property type="match status" value="1"/>
</dbReference>
<dbReference type="SUPFAM" id="SSF51735">
    <property type="entry name" value="NAD(P)-binding Rossmann-fold domains"/>
    <property type="match status" value="1"/>
</dbReference>
<comment type="similarity">
    <text evidence="3 10">Belongs to the 3-beta-HSD family.</text>
</comment>
<evidence type="ECO:0000259" key="11">
    <source>
        <dbReference type="Pfam" id="PF01073"/>
    </source>
</evidence>
<dbReference type="GO" id="GO:0031966">
    <property type="term" value="C:mitochondrial membrane"/>
    <property type="evidence" value="ECO:0007669"/>
    <property type="project" value="UniProtKB-SubCell"/>
</dbReference>
<name>H3DDZ6_TETNG</name>
<evidence type="ECO:0000256" key="1">
    <source>
        <dbReference type="ARBA" id="ARBA00004304"/>
    </source>
</evidence>
<evidence type="ECO:0000256" key="2">
    <source>
        <dbReference type="ARBA" id="ARBA00004389"/>
    </source>
</evidence>
<dbReference type="InterPro" id="IPR036291">
    <property type="entry name" value="NAD(P)-bd_dom_sf"/>
</dbReference>
<dbReference type="PANTHER" id="PTHR43245:SF51">
    <property type="entry name" value="SHORT CHAIN DEHYDROGENASE_REDUCTASE FAMILY 42E, MEMBER 2"/>
    <property type="match status" value="1"/>
</dbReference>
<evidence type="ECO:0000256" key="7">
    <source>
        <dbReference type="ARBA" id="ARBA00023002"/>
    </source>
</evidence>
<evidence type="ECO:0000256" key="6">
    <source>
        <dbReference type="ARBA" id="ARBA00022989"/>
    </source>
</evidence>
<keyword evidence="9" id="KW-0472">Membrane</keyword>
<keyword evidence="8" id="KW-0496">Mitochondrion</keyword>
<evidence type="ECO:0000256" key="3">
    <source>
        <dbReference type="ARBA" id="ARBA00009219"/>
    </source>
</evidence>
<dbReference type="FunFam" id="3.40.50.720:FF:000220">
    <property type="entry name" value="3 beta-hydroxysteroid dehydrogenase/Delta 5--&gt;4-isomerase type 1"/>
    <property type="match status" value="1"/>
</dbReference>
<protein>
    <submittedName>
        <fullName evidence="12">Hydroxy-delta-5-steroid dehydrogenase, 3 beta- and steroid delta-isomerase 1</fullName>
    </submittedName>
</protein>
<accession>H3DDZ6</accession>